<feature type="chain" id="PRO_5002145619" evidence="4">
    <location>
        <begin position="27"/>
        <end position="873"/>
    </location>
</feature>
<dbReference type="AlphaFoldDB" id="A0A0B9A4R5"/>
<keyword evidence="6" id="KW-1185">Reference proteome</keyword>
<keyword evidence="2" id="KW-0472">Membrane</keyword>
<comment type="subcellular location">
    <subcellularLocation>
        <location evidence="1">Cell outer membrane</location>
    </subcellularLocation>
</comment>
<keyword evidence="5" id="KW-0675">Receptor</keyword>
<gene>
    <name evidence="5" type="ORF">NJ75_02580</name>
</gene>
<dbReference type="PANTHER" id="PTHR47234">
    <property type="match status" value="1"/>
</dbReference>
<dbReference type="SUPFAM" id="SSF56935">
    <property type="entry name" value="Porins"/>
    <property type="match status" value="1"/>
</dbReference>
<dbReference type="Gene3D" id="2.40.170.20">
    <property type="entry name" value="TonB-dependent receptor, beta-barrel domain"/>
    <property type="match status" value="1"/>
</dbReference>
<evidence type="ECO:0000256" key="1">
    <source>
        <dbReference type="ARBA" id="ARBA00004442"/>
    </source>
</evidence>
<evidence type="ECO:0000313" key="5">
    <source>
        <dbReference type="EMBL" id="KHS45561.1"/>
    </source>
</evidence>
<dbReference type="GO" id="GO:0009279">
    <property type="term" value="C:cell outer membrane"/>
    <property type="evidence" value="ECO:0007669"/>
    <property type="project" value="UniProtKB-SubCell"/>
</dbReference>
<evidence type="ECO:0000256" key="2">
    <source>
        <dbReference type="ARBA" id="ARBA00023136"/>
    </source>
</evidence>
<sequence>MSHALTRSEAVALSAACLLLPHPAFGAGAEQDAQVPGALTANPRDTGDPIVVKGQRETSIIDGIIAEDELEEADISAYGADTVGDLLDQVASGIDASDDGPVVLINGQLANGIDDIADLPPEALRKIQLLPRDTASRIGQRPERRVVNIQLKPAFRQATLNAEGAFATAGKGTGAGAAAGYTKISGSNRTTITARMRDTDMLLESDRPILPTPAGATPYDLAGNVVALAGSGNEIDPMFSQLAGARVTVAAVPSTNPTLAHFVANANATNLNGIAAYRSLVPDSRTWSMNATLGRRLGPRTNVNITANGELTRSRSLQGAATALLRLDPANPASVFSQAVNVARYLPVPLEAKRQGGGANLAATINHNLGKWTGTLSLNYNHREDRALTDRGVDTAALQAAIDANLFSPFAEVPNAFLGISRRDIARSNSDLASAQATLTGPAAKLPTGEIMVSLRGGGGIHWQRSESNGSLVSTRRNDANGQVSVDVPLASRRNNVLAAIGDLRANLALGLRNASGVGRLWNHAYGLNWQPVSSVSLRGGFTGEDIAPQLAIINAPVIVYPNVRFFDFIRNETVDVTVISGGNAALRNESRRTLSFGGTLALQDRGRLNLNADFTRTRYLNRIGALPPLNAEVQQAFADRFGRDDSGRLVRVDNRPVSFAREEHEQLRWGVNFLRFFGKSQVRQARQLARQLGTALIDNDEDGTAGSPGLEGPKPWRVNFSLNHTWTLKAQRLARAGLPIVDLLDGGAFGYGGGQARHAIQFNAGIAGKGFGLQSSGTWKGATSIRAGTTPSAADLRYAPRALIDVRLFADLGRVLPDATWASGTRVSINARNLFDSRQRVTDGTGNTPLRYQPYLLDAVGRSIQIGVRKTF</sequence>
<organism evidence="5 6">
    <name type="scientific">Novosphingobium subterraneum</name>
    <dbReference type="NCBI Taxonomy" id="48936"/>
    <lineage>
        <taxon>Bacteria</taxon>
        <taxon>Pseudomonadati</taxon>
        <taxon>Pseudomonadota</taxon>
        <taxon>Alphaproteobacteria</taxon>
        <taxon>Sphingomonadales</taxon>
        <taxon>Sphingomonadaceae</taxon>
        <taxon>Novosphingobium</taxon>
    </lineage>
</organism>
<keyword evidence="3" id="KW-0998">Cell outer membrane</keyword>
<evidence type="ECO:0000313" key="6">
    <source>
        <dbReference type="Proteomes" id="UP000031338"/>
    </source>
</evidence>
<protein>
    <submittedName>
        <fullName evidence="5">TonB-dependent receptor-like protein</fullName>
    </submittedName>
</protein>
<name>A0A0B9A4R5_9SPHN</name>
<evidence type="ECO:0000256" key="4">
    <source>
        <dbReference type="SAM" id="SignalP"/>
    </source>
</evidence>
<dbReference type="PANTHER" id="PTHR47234:SF1">
    <property type="entry name" value="TONB-DEPENDENT RECEPTOR"/>
    <property type="match status" value="1"/>
</dbReference>
<dbReference type="EMBL" id="JRVC01000012">
    <property type="protein sequence ID" value="KHS45561.1"/>
    <property type="molecule type" value="Genomic_DNA"/>
</dbReference>
<comment type="caution">
    <text evidence="5">The sequence shown here is derived from an EMBL/GenBank/DDBJ whole genome shotgun (WGS) entry which is preliminary data.</text>
</comment>
<proteinExistence type="predicted"/>
<dbReference type="RefSeq" id="WP_039335090.1">
    <property type="nucleotide sequence ID" value="NZ_JRVC01000012.1"/>
</dbReference>
<dbReference type="Proteomes" id="UP000031338">
    <property type="component" value="Unassembled WGS sequence"/>
</dbReference>
<dbReference type="PATRIC" id="fig|48936.3.peg.2586"/>
<evidence type="ECO:0000256" key="3">
    <source>
        <dbReference type="ARBA" id="ARBA00023237"/>
    </source>
</evidence>
<keyword evidence="4" id="KW-0732">Signal</keyword>
<feature type="signal peptide" evidence="4">
    <location>
        <begin position="1"/>
        <end position="26"/>
    </location>
</feature>
<dbReference type="STRING" id="48936.NJ75_02580"/>
<dbReference type="InterPro" id="IPR036942">
    <property type="entry name" value="Beta-barrel_TonB_sf"/>
</dbReference>
<accession>A0A0B9A4R5</accession>
<reference evidence="5 6" key="1">
    <citation type="submission" date="2014-10" db="EMBL/GenBank/DDBJ databases">
        <title>Draft genome sequence of Novosphingobium subterraneum DSM 12447.</title>
        <authorList>
            <person name="Gan H.M."/>
            <person name="Gan H.Y."/>
            <person name="Savka M.A."/>
        </authorList>
    </citation>
    <scope>NUCLEOTIDE SEQUENCE [LARGE SCALE GENOMIC DNA]</scope>
    <source>
        <strain evidence="5 6">DSM 12447</strain>
    </source>
</reference>